<dbReference type="Pfam" id="PF00378">
    <property type="entry name" value="ECH_1"/>
    <property type="match status" value="1"/>
</dbReference>
<dbReference type="InterPro" id="IPR014748">
    <property type="entry name" value="Enoyl-CoA_hydra_C"/>
</dbReference>
<dbReference type="Gene3D" id="1.10.12.10">
    <property type="entry name" value="Lyase 2-enoyl-coa Hydratase, Chain A, domain 2"/>
    <property type="match status" value="1"/>
</dbReference>
<keyword evidence="2" id="KW-0413">Isomerase</keyword>
<name>A0A1M4VZH7_9ACTN</name>
<evidence type="ECO:0000313" key="2">
    <source>
        <dbReference type="EMBL" id="SHE74357.1"/>
    </source>
</evidence>
<dbReference type="Gene3D" id="3.90.226.10">
    <property type="entry name" value="2-enoyl-CoA Hydratase, Chain A, domain 1"/>
    <property type="match status" value="1"/>
</dbReference>
<dbReference type="SUPFAM" id="SSF52096">
    <property type="entry name" value="ClpP/crotonase"/>
    <property type="match status" value="1"/>
</dbReference>
<proteinExistence type="inferred from homology"/>
<evidence type="ECO:0000256" key="1">
    <source>
        <dbReference type="ARBA" id="ARBA00005254"/>
    </source>
</evidence>
<dbReference type="RefSeq" id="WP_072790754.1">
    <property type="nucleotide sequence ID" value="NZ_FQUL01000020.1"/>
</dbReference>
<dbReference type="EMBL" id="FQUL01000020">
    <property type="protein sequence ID" value="SHE74357.1"/>
    <property type="molecule type" value="Genomic_DNA"/>
</dbReference>
<sequence>MENIAYKEQDGVATLTLNRPEVKNAITHEMWEQVDDLFVKFESGDARVLVITGGSEAFCSGADLRDQARVRMDPLLRMRRISEVALRLHGLSKPTIAKVQGVAAGAGCNLAFGCDFVIASEGASFVEIFSKRALTIDFGGSFLLPRLVGLQKAKKLAYFAERIGAKEACSMGLVTEVVSPSEIDQVTANWAIRLRDMPPLALSLTKRLLNDSYNLSMEQALERETQAQVIASSSEDAKEALYAFRERREAKFWP</sequence>
<organism evidence="2 3">
    <name type="scientific">Ferrithrix thermotolerans DSM 19514</name>
    <dbReference type="NCBI Taxonomy" id="1121881"/>
    <lineage>
        <taxon>Bacteria</taxon>
        <taxon>Bacillati</taxon>
        <taxon>Actinomycetota</taxon>
        <taxon>Acidimicrobiia</taxon>
        <taxon>Acidimicrobiales</taxon>
        <taxon>Acidimicrobiaceae</taxon>
        <taxon>Ferrithrix</taxon>
    </lineage>
</organism>
<dbReference type="AlphaFoldDB" id="A0A1M4VZH7"/>
<dbReference type="CDD" id="cd06558">
    <property type="entry name" value="crotonase-like"/>
    <property type="match status" value="1"/>
</dbReference>
<dbReference type="OrthoDB" id="9777711at2"/>
<gene>
    <name evidence="2" type="ORF">SAMN02745225_01494</name>
</gene>
<dbReference type="PANTHER" id="PTHR43802">
    <property type="entry name" value="ENOYL-COA HYDRATASE"/>
    <property type="match status" value="1"/>
</dbReference>
<dbReference type="PANTHER" id="PTHR43802:SF1">
    <property type="entry name" value="IP11341P-RELATED"/>
    <property type="match status" value="1"/>
</dbReference>
<dbReference type="InterPro" id="IPR029045">
    <property type="entry name" value="ClpP/crotonase-like_dom_sf"/>
</dbReference>
<accession>A0A1M4VZH7</accession>
<dbReference type="InterPro" id="IPR001753">
    <property type="entry name" value="Enoyl-CoA_hydra/iso"/>
</dbReference>
<evidence type="ECO:0000313" key="3">
    <source>
        <dbReference type="Proteomes" id="UP000184295"/>
    </source>
</evidence>
<dbReference type="GO" id="GO:0016853">
    <property type="term" value="F:isomerase activity"/>
    <property type="evidence" value="ECO:0007669"/>
    <property type="project" value="UniProtKB-KW"/>
</dbReference>
<dbReference type="STRING" id="1121881.SAMN02745225_01494"/>
<comment type="similarity">
    <text evidence="1">Belongs to the enoyl-CoA hydratase/isomerase family.</text>
</comment>
<keyword evidence="3" id="KW-1185">Reference proteome</keyword>
<reference evidence="3" key="1">
    <citation type="submission" date="2016-11" db="EMBL/GenBank/DDBJ databases">
        <authorList>
            <person name="Varghese N."/>
            <person name="Submissions S."/>
        </authorList>
    </citation>
    <scope>NUCLEOTIDE SEQUENCE [LARGE SCALE GENOMIC DNA]</scope>
    <source>
        <strain evidence="3">DSM 19514</strain>
    </source>
</reference>
<dbReference type="Proteomes" id="UP000184295">
    <property type="component" value="Unassembled WGS sequence"/>
</dbReference>
<protein>
    <submittedName>
        <fullName evidence="2">Enoyl-CoA hydratase/isomerase</fullName>
    </submittedName>
</protein>